<feature type="transmembrane region" description="Helical" evidence="14">
    <location>
        <begin position="675"/>
        <end position="696"/>
    </location>
</feature>
<keyword evidence="4 14" id="KW-0812">Transmembrane</keyword>
<dbReference type="EMBL" id="JANEYG010000003">
    <property type="protein sequence ID" value="KAJ8924123.1"/>
    <property type="molecule type" value="Genomic_DNA"/>
</dbReference>
<accession>A0AAV8WCU3</accession>
<dbReference type="Proteomes" id="UP001159042">
    <property type="component" value="Unassembled WGS sequence"/>
</dbReference>
<evidence type="ECO:0000256" key="5">
    <source>
        <dbReference type="ARBA" id="ARBA00022737"/>
    </source>
</evidence>
<gene>
    <name evidence="16" type="ORF">NQ315_006906</name>
</gene>
<keyword evidence="17" id="KW-1185">Reference proteome</keyword>
<feature type="repeat" description="ANK" evidence="12">
    <location>
        <begin position="312"/>
        <end position="345"/>
    </location>
</feature>
<evidence type="ECO:0000256" key="11">
    <source>
        <dbReference type="ARBA" id="ARBA00023303"/>
    </source>
</evidence>
<evidence type="ECO:0000256" key="14">
    <source>
        <dbReference type="SAM" id="Phobius"/>
    </source>
</evidence>
<feature type="repeat" description="ANK" evidence="12">
    <location>
        <begin position="347"/>
        <end position="379"/>
    </location>
</feature>
<keyword evidence="8" id="KW-0406">Ion transport</keyword>
<feature type="coiled-coil region" evidence="13">
    <location>
        <begin position="942"/>
        <end position="969"/>
    </location>
</feature>
<protein>
    <recommendedName>
        <fullName evidence="15">Ion transport domain-containing protein</fullName>
    </recommendedName>
</protein>
<feature type="transmembrane region" description="Helical" evidence="14">
    <location>
        <begin position="575"/>
        <end position="598"/>
    </location>
</feature>
<dbReference type="InterPro" id="IPR036770">
    <property type="entry name" value="Ankyrin_rpt-contain_sf"/>
</dbReference>
<feature type="domain" description="Ion transport" evidence="15">
    <location>
        <begin position="643"/>
        <end position="838"/>
    </location>
</feature>
<keyword evidence="2" id="KW-0813">Transport</keyword>
<evidence type="ECO:0000256" key="6">
    <source>
        <dbReference type="ARBA" id="ARBA00022989"/>
    </source>
</evidence>
<dbReference type="PROSITE" id="PS50088">
    <property type="entry name" value="ANK_REPEAT"/>
    <property type="match status" value="6"/>
</dbReference>
<evidence type="ECO:0000256" key="3">
    <source>
        <dbReference type="ARBA" id="ARBA00022606"/>
    </source>
</evidence>
<dbReference type="SUPFAM" id="SSF48403">
    <property type="entry name" value="Ankyrin repeat"/>
    <property type="match status" value="1"/>
</dbReference>
<dbReference type="AlphaFoldDB" id="A0AAV8WCU3"/>
<evidence type="ECO:0000313" key="17">
    <source>
        <dbReference type="Proteomes" id="UP001159042"/>
    </source>
</evidence>
<comment type="caution">
    <text evidence="16">The sequence shown here is derived from an EMBL/GenBank/DDBJ whole genome shotgun (WGS) entry which is preliminary data.</text>
</comment>
<keyword evidence="13" id="KW-0175">Coiled coil</keyword>
<dbReference type="Pfam" id="PF00023">
    <property type="entry name" value="Ank"/>
    <property type="match status" value="1"/>
</dbReference>
<evidence type="ECO:0000313" key="16">
    <source>
        <dbReference type="EMBL" id="KAJ8924123.1"/>
    </source>
</evidence>
<organism evidence="16 17">
    <name type="scientific">Exocentrus adspersus</name>
    <dbReference type="NCBI Taxonomy" id="1586481"/>
    <lineage>
        <taxon>Eukaryota</taxon>
        <taxon>Metazoa</taxon>
        <taxon>Ecdysozoa</taxon>
        <taxon>Arthropoda</taxon>
        <taxon>Hexapoda</taxon>
        <taxon>Insecta</taxon>
        <taxon>Pterygota</taxon>
        <taxon>Neoptera</taxon>
        <taxon>Endopterygota</taxon>
        <taxon>Coleoptera</taxon>
        <taxon>Polyphaga</taxon>
        <taxon>Cucujiformia</taxon>
        <taxon>Chrysomeloidea</taxon>
        <taxon>Cerambycidae</taxon>
        <taxon>Lamiinae</taxon>
        <taxon>Acanthocinini</taxon>
        <taxon>Exocentrus</taxon>
    </lineage>
</organism>
<feature type="repeat" description="ANK" evidence="12">
    <location>
        <begin position="380"/>
        <end position="404"/>
    </location>
</feature>
<feature type="repeat" description="ANK" evidence="12">
    <location>
        <begin position="414"/>
        <end position="448"/>
    </location>
</feature>
<dbReference type="PRINTS" id="PR01415">
    <property type="entry name" value="ANKYRIN"/>
</dbReference>
<dbReference type="Pfam" id="PF00520">
    <property type="entry name" value="Ion_trans"/>
    <property type="match status" value="1"/>
</dbReference>
<keyword evidence="3" id="KW-0716">Sensory transduction</keyword>
<dbReference type="PROSITE" id="PS50297">
    <property type="entry name" value="ANK_REP_REGION"/>
    <property type="match status" value="5"/>
</dbReference>
<feature type="transmembrane region" description="Helical" evidence="14">
    <location>
        <begin position="702"/>
        <end position="729"/>
    </location>
</feature>
<dbReference type="Pfam" id="PF12796">
    <property type="entry name" value="Ank_2"/>
    <property type="match status" value="3"/>
</dbReference>
<evidence type="ECO:0000256" key="10">
    <source>
        <dbReference type="ARBA" id="ARBA00023180"/>
    </source>
</evidence>
<dbReference type="GO" id="GO:0005216">
    <property type="term" value="F:monoatomic ion channel activity"/>
    <property type="evidence" value="ECO:0007669"/>
    <property type="project" value="InterPro"/>
</dbReference>
<evidence type="ECO:0000256" key="7">
    <source>
        <dbReference type="ARBA" id="ARBA00023043"/>
    </source>
</evidence>
<keyword evidence="9 14" id="KW-0472">Membrane</keyword>
<keyword evidence="6 14" id="KW-1133">Transmembrane helix</keyword>
<keyword evidence="10" id="KW-0325">Glycoprotein</keyword>
<dbReference type="Gene3D" id="1.25.40.20">
    <property type="entry name" value="Ankyrin repeat-containing domain"/>
    <property type="match status" value="3"/>
</dbReference>
<comment type="subcellular location">
    <subcellularLocation>
        <location evidence="1">Membrane</location>
        <topology evidence="1">Multi-pass membrane protein</topology>
    </subcellularLocation>
</comment>
<evidence type="ECO:0000256" key="4">
    <source>
        <dbReference type="ARBA" id="ARBA00022692"/>
    </source>
</evidence>
<dbReference type="PANTHER" id="PTHR47143">
    <property type="entry name" value="TRANSIENT RECEPTOR POTENTIAL CATION CHANNEL PROTEIN PAINLESS"/>
    <property type="match status" value="1"/>
</dbReference>
<evidence type="ECO:0000256" key="1">
    <source>
        <dbReference type="ARBA" id="ARBA00004141"/>
    </source>
</evidence>
<evidence type="ECO:0000256" key="13">
    <source>
        <dbReference type="SAM" id="Coils"/>
    </source>
</evidence>
<dbReference type="Gene3D" id="1.10.287.70">
    <property type="match status" value="1"/>
</dbReference>
<dbReference type="SMART" id="SM00248">
    <property type="entry name" value="ANK"/>
    <property type="match status" value="9"/>
</dbReference>
<dbReference type="InterPro" id="IPR002110">
    <property type="entry name" value="Ankyrin_rpt"/>
</dbReference>
<dbReference type="InterPro" id="IPR005821">
    <property type="entry name" value="Ion_trans_dom"/>
</dbReference>
<evidence type="ECO:0000256" key="9">
    <source>
        <dbReference type="ARBA" id="ARBA00023136"/>
    </source>
</evidence>
<feature type="repeat" description="ANK" evidence="12">
    <location>
        <begin position="242"/>
        <end position="274"/>
    </location>
</feature>
<proteinExistence type="predicted"/>
<evidence type="ECO:0000256" key="2">
    <source>
        <dbReference type="ARBA" id="ARBA00022448"/>
    </source>
</evidence>
<feature type="transmembrane region" description="Helical" evidence="14">
    <location>
        <begin position="807"/>
        <end position="829"/>
    </location>
</feature>
<dbReference type="InterPro" id="IPR052076">
    <property type="entry name" value="TRP_cation_channel"/>
</dbReference>
<feature type="transmembrane region" description="Helical" evidence="14">
    <location>
        <begin position="741"/>
        <end position="761"/>
    </location>
</feature>
<evidence type="ECO:0000256" key="8">
    <source>
        <dbReference type="ARBA" id="ARBA00023065"/>
    </source>
</evidence>
<keyword evidence="5" id="KW-0677">Repeat</keyword>
<evidence type="ECO:0000259" key="15">
    <source>
        <dbReference type="Pfam" id="PF00520"/>
    </source>
</evidence>
<keyword evidence="7 12" id="KW-0040">ANK repeat</keyword>
<keyword evidence="11" id="KW-0407">Ion channel</keyword>
<reference evidence="16 17" key="1">
    <citation type="journal article" date="2023" name="Insect Mol. Biol.">
        <title>Genome sequencing provides insights into the evolution of gene families encoding plant cell wall-degrading enzymes in longhorned beetles.</title>
        <authorList>
            <person name="Shin N.R."/>
            <person name="Okamura Y."/>
            <person name="Kirsch R."/>
            <person name="Pauchet Y."/>
        </authorList>
    </citation>
    <scope>NUCLEOTIDE SEQUENCE [LARGE SCALE GENOMIC DNA]</scope>
    <source>
        <strain evidence="16">EAD_L_NR</strain>
    </source>
</reference>
<dbReference type="GO" id="GO:0034703">
    <property type="term" value="C:cation channel complex"/>
    <property type="evidence" value="ECO:0007669"/>
    <property type="project" value="UniProtKB-ARBA"/>
</dbReference>
<sequence length="985" mass="110563">MEINIKHVLFVGKSTLCGGKLCGNASFNGLEKTGVGLDWSKSQCNLSALQENRNKPLHTKMKEFETVPLYETQSSTNSSAWQSQNKVSDCALEGFDGYEFIDCGTPPEEEAPEISSLEKSTASSVTEQLCETTIRAHLLEHMSLMAGKYYLLSNIENKTTASENLTEAFKGATKLEMNISFLWAAFLKRWDLLEGFLRLGVDLNYHEPYQGLSALHLVAFSDCIPGTQFLINQGCGVNAMYKCYTPLHCAAFGDSPDTAMILLHNGASMEALTNTRFNSKENVLHCAVRANSVACTRLFSHEGGDVGQVEFSGMSPLHLAAELGRTQCLKILLEVKGVNINAKTKDKEQTALHLAAENCHAECLEVLLEKGANPDVKNHTSQTPLHLASRAKSYPCVELLLGKGNANPNIEDYDKRTALHTAVGRTTVSCDIISILIQHGAHVNKRDQYGYTPLHIAALNGLSQCVEVLIHHGADITTKSKCNLTPLGIIRRKIPASLAVIKQKLDSALTLYHNPNATNNEVDLRFDFRCILQYSYPREISFLNDFVDEGQKELLMHPLCSAFLYLKWRKIRKYYIARMFFCFVFVFSLSLYVLTALARNCYNRGKSMYITGEDDIMELCEKNSVLGKMLRANPFYIELQWFLLVGITAVEIIRKLYGLSGYKSVKQYFTYPENILEWLVIISVFLISFVYTGHTYMWQNHIGAFAVLFGWTNLMLMIGQLPIFGSYVAMYTKIQAEFTKLLLAYSCLLIGFAISFCVMFPDSSTFGNPFIALISAIVMMSGELNLDILVDSDPENPPLFLEVSAQITFTLFVLFVTIILMNLLVGIAVDDIQGLQKTAGISKLVRQTKLISHIEQALFSGRLPQTFLNWIHLSALVSPKAYRVILNVKPLNHREKRLPRDTLEAAYQIAKNNVDRVSHDLTDEKSSTLQRNSSLSLLQSSFEKRDEQFEQLKKEINDLKDNINMYQKTVEKLMSCCAKQNTEKV</sequence>
<evidence type="ECO:0000256" key="12">
    <source>
        <dbReference type="PROSITE-ProRule" id="PRU00023"/>
    </source>
</evidence>
<name>A0AAV8WCU3_9CUCU</name>
<dbReference type="PANTHER" id="PTHR47143:SF1">
    <property type="entry name" value="ION_TRANS DOMAIN-CONTAINING PROTEIN"/>
    <property type="match status" value="1"/>
</dbReference>
<feature type="repeat" description="ANK" evidence="12">
    <location>
        <begin position="449"/>
        <end position="481"/>
    </location>
</feature>